<dbReference type="PANTHER" id="PTHR43149">
    <property type="entry name" value="ENOYL-COA HYDRATASE"/>
    <property type="match status" value="1"/>
</dbReference>
<dbReference type="Pfam" id="PF00378">
    <property type="entry name" value="ECH_1"/>
    <property type="match status" value="1"/>
</dbReference>
<dbReference type="SUPFAM" id="SSF52096">
    <property type="entry name" value="ClpP/crotonase"/>
    <property type="match status" value="1"/>
</dbReference>
<dbReference type="GO" id="GO:0006635">
    <property type="term" value="P:fatty acid beta-oxidation"/>
    <property type="evidence" value="ECO:0007669"/>
    <property type="project" value="UniProtKB-UniPathway"/>
</dbReference>
<reference evidence="6 7" key="1">
    <citation type="submission" date="2020-08" db="EMBL/GenBank/DDBJ databases">
        <title>Genomic Encyclopedia of Type Strains, Phase IV (KMG-IV): sequencing the most valuable type-strain genomes for metagenomic binning, comparative biology and taxonomic classification.</title>
        <authorList>
            <person name="Goeker M."/>
        </authorList>
    </citation>
    <scope>NUCLEOTIDE SEQUENCE [LARGE SCALE GENOMIC DNA]</scope>
    <source>
        <strain evidence="6 7">DSM 26189</strain>
    </source>
</reference>
<comment type="caution">
    <text evidence="6">The sequence shown here is derived from an EMBL/GenBank/DDBJ whole genome shotgun (WGS) entry which is preliminary data.</text>
</comment>
<dbReference type="Gene3D" id="3.90.226.10">
    <property type="entry name" value="2-enoyl-CoA Hydratase, Chain A, domain 1"/>
    <property type="match status" value="1"/>
</dbReference>
<keyword evidence="5" id="KW-0413">Isomerase</keyword>
<sequence>MSQRVKTDISGHVAHVRMVRADKMNALDGAMFEALVEAGTQLAGNDDVRAVVLSGEGRGFCAGIDLSNLADPQGRDRARSDIASRAYDGVNIAQHAVMQWRRLPVPVIAAIQDVAFGGGFQLALGADMRFVAPDARLALMEVKWGLIPDMAGMFLLRGLVRPDLAAELLASGRVFTGEEAARLGLATRVCADPVAEALAFAGEIAAQSPDAIRAGKRLLSFADEALCTRILNAEATEQQALFGTANQAEAVRAGLAKEQARFGPPAAAPVYS</sequence>
<dbReference type="UniPathway" id="UPA00659"/>
<evidence type="ECO:0000256" key="3">
    <source>
        <dbReference type="ARBA" id="ARBA00022832"/>
    </source>
</evidence>
<keyword evidence="4" id="KW-0443">Lipid metabolism</keyword>
<gene>
    <name evidence="6" type="ORF">GGR43_001491</name>
</gene>
<dbReference type="Gene3D" id="1.10.12.10">
    <property type="entry name" value="Lyase 2-enoyl-coa Hydratase, Chain A, domain 2"/>
    <property type="match status" value="1"/>
</dbReference>
<dbReference type="InterPro" id="IPR014748">
    <property type="entry name" value="Enoyl-CoA_hydra_C"/>
</dbReference>
<comment type="pathway">
    <text evidence="1">Lipid metabolism; fatty acid beta-oxidation.</text>
</comment>
<proteinExistence type="inferred from homology"/>
<comment type="similarity">
    <text evidence="2">Belongs to the enoyl-CoA hydratase/isomerase family.</text>
</comment>
<evidence type="ECO:0000256" key="2">
    <source>
        <dbReference type="ARBA" id="ARBA00005254"/>
    </source>
</evidence>
<evidence type="ECO:0000256" key="1">
    <source>
        <dbReference type="ARBA" id="ARBA00005005"/>
    </source>
</evidence>
<keyword evidence="3" id="KW-0276">Fatty acid metabolism</keyword>
<dbReference type="PANTHER" id="PTHR43149:SF1">
    <property type="entry name" value="DELTA(3,5)-DELTA(2,4)-DIENOYL-COA ISOMERASE, MITOCHONDRIAL"/>
    <property type="match status" value="1"/>
</dbReference>
<dbReference type="InterPro" id="IPR045002">
    <property type="entry name" value="Ech1-like"/>
</dbReference>
<dbReference type="InterPro" id="IPR001753">
    <property type="entry name" value="Enoyl-CoA_hydra/iso"/>
</dbReference>
<protein>
    <submittedName>
        <fullName evidence="6">Enoyl-CoA hydratase/carnithine racemase</fullName>
    </submittedName>
</protein>
<dbReference type="NCBIfam" id="NF005699">
    <property type="entry name" value="PRK07509.1"/>
    <property type="match status" value="1"/>
</dbReference>
<evidence type="ECO:0000256" key="4">
    <source>
        <dbReference type="ARBA" id="ARBA00023098"/>
    </source>
</evidence>
<dbReference type="Proteomes" id="UP000571950">
    <property type="component" value="Unassembled WGS sequence"/>
</dbReference>
<evidence type="ECO:0000256" key="5">
    <source>
        <dbReference type="ARBA" id="ARBA00023235"/>
    </source>
</evidence>
<dbReference type="InterPro" id="IPR029045">
    <property type="entry name" value="ClpP/crotonase-like_dom_sf"/>
</dbReference>
<dbReference type="AlphaFoldDB" id="A0A7W6BIP2"/>
<keyword evidence="7" id="KW-1185">Reference proteome</keyword>
<dbReference type="GO" id="GO:0016853">
    <property type="term" value="F:isomerase activity"/>
    <property type="evidence" value="ECO:0007669"/>
    <property type="project" value="UniProtKB-KW"/>
</dbReference>
<dbReference type="CDD" id="cd06558">
    <property type="entry name" value="crotonase-like"/>
    <property type="match status" value="1"/>
</dbReference>
<accession>A0A7W6BIP2</accession>
<dbReference type="RefSeq" id="WP_188071500.1">
    <property type="nucleotide sequence ID" value="NZ_BSPS01000121.1"/>
</dbReference>
<organism evidence="6 7">
    <name type="scientific">Sphingobium jiangsuense</name>
    <dbReference type="NCBI Taxonomy" id="870476"/>
    <lineage>
        <taxon>Bacteria</taxon>
        <taxon>Pseudomonadati</taxon>
        <taxon>Pseudomonadota</taxon>
        <taxon>Alphaproteobacteria</taxon>
        <taxon>Sphingomonadales</taxon>
        <taxon>Sphingomonadaceae</taxon>
        <taxon>Sphingobium</taxon>
    </lineage>
</organism>
<evidence type="ECO:0000313" key="6">
    <source>
        <dbReference type="EMBL" id="MBB3925776.1"/>
    </source>
</evidence>
<evidence type="ECO:0000313" key="7">
    <source>
        <dbReference type="Proteomes" id="UP000571950"/>
    </source>
</evidence>
<dbReference type="EMBL" id="JACIDT010000004">
    <property type="protein sequence ID" value="MBB3925776.1"/>
    <property type="molecule type" value="Genomic_DNA"/>
</dbReference>
<name>A0A7W6BIP2_9SPHN</name>